<comment type="subcellular location">
    <subcellularLocation>
        <location evidence="1">Cell membrane</location>
        <topology evidence="1">Multi-pass membrane protein</topology>
    </subcellularLocation>
</comment>
<evidence type="ECO:0000256" key="6">
    <source>
        <dbReference type="ARBA" id="ARBA00038076"/>
    </source>
</evidence>
<name>A0A9J6QSL4_9FIRM</name>
<keyword evidence="3 7" id="KW-0812">Transmembrane</keyword>
<dbReference type="RefSeq" id="WP_253020093.1">
    <property type="nucleotide sequence ID" value="NZ_JAOSHN010000002.1"/>
</dbReference>
<dbReference type="AlphaFoldDB" id="A0A9J6QSL4"/>
<dbReference type="InterPro" id="IPR003838">
    <property type="entry name" value="ABC3_permease_C"/>
</dbReference>
<dbReference type="Pfam" id="PF02687">
    <property type="entry name" value="FtsX"/>
    <property type="match status" value="2"/>
</dbReference>
<evidence type="ECO:0000256" key="5">
    <source>
        <dbReference type="ARBA" id="ARBA00023136"/>
    </source>
</evidence>
<evidence type="ECO:0000256" key="1">
    <source>
        <dbReference type="ARBA" id="ARBA00004651"/>
    </source>
</evidence>
<dbReference type="GO" id="GO:0005886">
    <property type="term" value="C:plasma membrane"/>
    <property type="evidence" value="ECO:0007669"/>
    <property type="project" value="UniProtKB-SubCell"/>
</dbReference>
<gene>
    <name evidence="9" type="ORF">OBO34_04605</name>
    <name evidence="10" type="ORF">OBO34_12815</name>
</gene>
<accession>A0A9J6QSL4</accession>
<dbReference type="InterPro" id="IPR050250">
    <property type="entry name" value="Macrolide_Exporter_MacB"/>
</dbReference>
<keyword evidence="11" id="KW-1185">Reference proteome</keyword>
<dbReference type="PANTHER" id="PTHR30572:SF4">
    <property type="entry name" value="ABC TRANSPORTER PERMEASE YTRF"/>
    <property type="match status" value="1"/>
</dbReference>
<feature type="transmembrane region" description="Helical" evidence="7">
    <location>
        <begin position="701"/>
        <end position="723"/>
    </location>
</feature>
<dbReference type="Proteomes" id="UP001065549">
    <property type="component" value="Unassembled WGS sequence"/>
</dbReference>
<evidence type="ECO:0000313" key="9">
    <source>
        <dbReference type="EMBL" id="MCU7377635.1"/>
    </source>
</evidence>
<sequence length="830" mass="92934">MVKVDNQKVIFQIAKTTYKANKKRNILTIIAIVLTTFLIISILGIGIGYWNMLSDRSVKMEGMDYDIELTEPTEKQVEAAGNMEQVKYAGVNVKCAIIESAYEKKVAKTQLFWADQTCWRDQCLPAFASIEGAYPQKKRDLLLSESALKDMGITDPQPGMKIPVTYYPLNERKNLIDPLSYEFRLCGFFKDYTGRARGFVSQEFYQDTGAKQTDFTQGSLKITLNNSLYSQKTILNMQEALELENKQMLIADDRMLTDFIKTMAVLLLLLLMIFASGYLFIYNTLYICVAKDIRYYGQLKTVGMTSVQLKKIIYLQAVWNSGFGIPIGLLAGLLTSVKVIPAVLAMVSPELSSIAEFEVQPLLFVIAALFSLLTVFAGCRKPALIAGDCSPIEATRYVGMPAKGKARKSVNGLRVMAWRNMFRDKKQAVIILASFVISLVIFLTILVVIQENNAKRILDEIMSYDLKILNEAALEERQPILTQDKIDEVSGVEGVSQVRKVYSDTISIPYQEEVLGEFYKDLYQSRYSPGNYKEDISGYKQGQALQMNLFKTRIVAIDEAGFDALNKSTKNTLDREQFEAGKIGVLCPFIGINPKDAVGKKMTFSLENGKEAHTIQIAGVGENPAYFAGGYTPELIVSEKFLKTISKKPIVELIDVDYSQSYDKTTERSIKEIFQNSDSLSYESKLDRYDQMLDTEKQIKVLGTGIGLILALLAVLNFVNMMAAGVQNRRQELAALESIGMTSKQIKKTLSAEGLGYGVISIIGALILGVPVSYMVFQSMNLYNMSFSMPILANAGLFLVILLICMIVPPWIYRVSEKESILERLREEGE</sequence>
<dbReference type="EMBL" id="JAOSHN010000005">
    <property type="protein sequence ID" value="MCU7379228.1"/>
    <property type="molecule type" value="Genomic_DNA"/>
</dbReference>
<feature type="transmembrane region" description="Helical" evidence="7">
    <location>
        <begin position="359"/>
        <end position="378"/>
    </location>
</feature>
<keyword evidence="5 7" id="KW-0472">Membrane</keyword>
<dbReference type="PANTHER" id="PTHR30572">
    <property type="entry name" value="MEMBRANE COMPONENT OF TRANSPORTER-RELATED"/>
    <property type="match status" value="1"/>
</dbReference>
<feature type="transmembrane region" description="Helical" evidence="7">
    <location>
        <begin position="263"/>
        <end position="281"/>
    </location>
</feature>
<evidence type="ECO:0000256" key="3">
    <source>
        <dbReference type="ARBA" id="ARBA00022692"/>
    </source>
</evidence>
<evidence type="ECO:0000313" key="10">
    <source>
        <dbReference type="EMBL" id="MCU7379228.1"/>
    </source>
</evidence>
<dbReference type="GO" id="GO:0022857">
    <property type="term" value="F:transmembrane transporter activity"/>
    <property type="evidence" value="ECO:0007669"/>
    <property type="project" value="TreeGrafter"/>
</dbReference>
<dbReference type="EMBL" id="JAOSHN010000002">
    <property type="protein sequence ID" value="MCU7377635.1"/>
    <property type="molecule type" value="Genomic_DNA"/>
</dbReference>
<evidence type="ECO:0000256" key="2">
    <source>
        <dbReference type="ARBA" id="ARBA00022475"/>
    </source>
</evidence>
<feature type="transmembrane region" description="Helical" evidence="7">
    <location>
        <begin position="26"/>
        <end position="50"/>
    </location>
</feature>
<keyword evidence="2" id="KW-1003">Cell membrane</keyword>
<protein>
    <submittedName>
        <fullName evidence="9">ABC transporter permease</fullName>
    </submittedName>
</protein>
<proteinExistence type="inferred from homology"/>
<evidence type="ECO:0000313" key="11">
    <source>
        <dbReference type="Proteomes" id="UP001065549"/>
    </source>
</evidence>
<feature type="domain" description="ABC3 transporter permease C-terminal" evidence="8">
    <location>
        <begin position="706"/>
        <end position="808"/>
    </location>
</feature>
<evidence type="ECO:0000259" key="8">
    <source>
        <dbReference type="Pfam" id="PF02687"/>
    </source>
</evidence>
<keyword evidence="4 7" id="KW-1133">Transmembrane helix</keyword>
<feature type="transmembrane region" description="Helical" evidence="7">
    <location>
        <begin position="789"/>
        <end position="812"/>
    </location>
</feature>
<comment type="similarity">
    <text evidence="6">Belongs to the ABC-4 integral membrane protein family.</text>
</comment>
<evidence type="ECO:0000256" key="7">
    <source>
        <dbReference type="SAM" id="Phobius"/>
    </source>
</evidence>
<organism evidence="9 11">
    <name type="scientific">Hominibacterium faecale</name>
    <dbReference type="NCBI Taxonomy" id="2839743"/>
    <lineage>
        <taxon>Bacteria</taxon>
        <taxon>Bacillati</taxon>
        <taxon>Bacillota</taxon>
        <taxon>Clostridia</taxon>
        <taxon>Peptostreptococcales</taxon>
        <taxon>Anaerovoracaceae</taxon>
        <taxon>Hominibacterium</taxon>
    </lineage>
</organism>
<feature type="domain" description="ABC3 transporter permease C-terminal" evidence="8">
    <location>
        <begin position="268"/>
        <end position="378"/>
    </location>
</feature>
<feature type="transmembrane region" description="Helical" evidence="7">
    <location>
        <begin position="323"/>
        <end position="347"/>
    </location>
</feature>
<feature type="transmembrane region" description="Helical" evidence="7">
    <location>
        <begin position="755"/>
        <end position="777"/>
    </location>
</feature>
<feature type="transmembrane region" description="Helical" evidence="7">
    <location>
        <begin position="428"/>
        <end position="449"/>
    </location>
</feature>
<comment type="caution">
    <text evidence="9">The sequence shown here is derived from an EMBL/GenBank/DDBJ whole genome shotgun (WGS) entry which is preliminary data.</text>
</comment>
<evidence type="ECO:0000256" key="4">
    <source>
        <dbReference type="ARBA" id="ARBA00022989"/>
    </source>
</evidence>
<reference evidence="9" key="1">
    <citation type="submission" date="2022-09" db="EMBL/GenBank/DDBJ databases">
        <title>Culturomic study of gut microbiota in children with autism spectrum disorder.</title>
        <authorList>
            <person name="Efimov B.A."/>
            <person name="Chaplin A.V."/>
            <person name="Sokolova S.R."/>
            <person name="Pikina A.P."/>
            <person name="Korzhanova M."/>
            <person name="Belova V."/>
            <person name="Korostin D."/>
        </authorList>
    </citation>
    <scope>NUCLEOTIDE SEQUENCE</scope>
    <source>
        <strain evidence="9">ASD5510</strain>
    </source>
</reference>